<sequence>MLTPQNPRPQDELFVLVKMNGVNGHASPVPVWLDCDPGHDDAFAMLLAAHHPGIKLLGVSTVFGNASLDHTTRNAASVLTAIGKHNDIPLYRGSPKALERPAVHAPDVHGESGLDGTDLLPQPQCEALAKPAIEAMYEAIMAQPAGTAWVVATGSLTNVGAVLRQYPDMTAHIKGISLMGGSFGGGFSDAVMGMVDNKERIGNITAWAEFNILVDPEAAAEVFHNKQVARKTTVVPLDLSHQVLATDEVRNLLLYGQGGIQEGQGKTTLRRMLIELLYFFAKTYADIFGITAGPPLHDPIAVAAVLIGTSDEIPFHEWDSAKSASPQHQERFQVTVVTEGTFEQAKNGQAQTGRTMATVLPPGEEGVRIPRSIDVAKFWRVMEECITRADERNKALGERRLVN</sequence>
<evidence type="ECO:0000256" key="2">
    <source>
        <dbReference type="ARBA" id="ARBA00022801"/>
    </source>
</evidence>
<organism evidence="5 6">
    <name type="scientific">Epichloe festucae (strain Fl1)</name>
    <dbReference type="NCBI Taxonomy" id="877507"/>
    <lineage>
        <taxon>Eukaryota</taxon>
        <taxon>Fungi</taxon>
        <taxon>Dikarya</taxon>
        <taxon>Ascomycota</taxon>
        <taxon>Pezizomycotina</taxon>
        <taxon>Sordariomycetes</taxon>
        <taxon>Hypocreomycetidae</taxon>
        <taxon>Hypocreales</taxon>
        <taxon>Clavicipitaceae</taxon>
        <taxon>Epichloe</taxon>
    </lineage>
</organism>
<dbReference type="InterPro" id="IPR036452">
    <property type="entry name" value="Ribo_hydro-like"/>
</dbReference>
<dbReference type="Pfam" id="PF01156">
    <property type="entry name" value="IU_nuc_hydro"/>
    <property type="match status" value="1"/>
</dbReference>
<reference evidence="5 6" key="1">
    <citation type="journal article" date="2018" name="PLoS Genet.">
        <title>Repeat elements organise 3D genome structure and mediate transcription in the filamentous fungus Epichloe festucae.</title>
        <authorList>
            <person name="Winter D.J."/>
            <person name="Ganley A.R.D."/>
            <person name="Young C.A."/>
            <person name="Liachko I."/>
            <person name="Schardl C.L."/>
            <person name="Dupont P.Y."/>
            <person name="Berry D."/>
            <person name="Ram A."/>
            <person name="Scott B."/>
            <person name="Cox M.P."/>
        </authorList>
    </citation>
    <scope>NUCLEOTIDE SEQUENCE [LARGE SCALE GENOMIC DNA]</scope>
    <source>
        <strain evidence="5 6">Fl1</strain>
    </source>
</reference>
<proteinExistence type="inferred from homology"/>
<dbReference type="InterPro" id="IPR023186">
    <property type="entry name" value="IUNH"/>
</dbReference>
<dbReference type="GO" id="GO:0006152">
    <property type="term" value="P:purine nucleoside catabolic process"/>
    <property type="evidence" value="ECO:0007669"/>
    <property type="project" value="TreeGrafter"/>
</dbReference>
<feature type="domain" description="Inosine/uridine-preferring nucleoside hydrolase" evidence="4">
    <location>
        <begin position="31"/>
        <end position="380"/>
    </location>
</feature>
<dbReference type="EMBL" id="CP031387">
    <property type="protein sequence ID" value="QPG99749.1"/>
    <property type="molecule type" value="Genomic_DNA"/>
</dbReference>
<name>A0A7S9PVF2_EPIFF</name>
<keyword evidence="3" id="KW-0326">Glycosidase</keyword>
<dbReference type="GO" id="GO:0005829">
    <property type="term" value="C:cytosol"/>
    <property type="evidence" value="ECO:0007669"/>
    <property type="project" value="TreeGrafter"/>
</dbReference>
<dbReference type="Gene3D" id="3.90.245.10">
    <property type="entry name" value="Ribonucleoside hydrolase-like"/>
    <property type="match status" value="1"/>
</dbReference>
<dbReference type="Proteomes" id="UP000594364">
    <property type="component" value="Chromosome 3"/>
</dbReference>
<dbReference type="GO" id="GO:0008477">
    <property type="term" value="F:purine nucleosidase activity"/>
    <property type="evidence" value="ECO:0007669"/>
    <property type="project" value="TreeGrafter"/>
</dbReference>
<dbReference type="InterPro" id="IPR001910">
    <property type="entry name" value="Inosine/uridine_hydrolase_dom"/>
</dbReference>
<dbReference type="PANTHER" id="PTHR12304">
    <property type="entry name" value="INOSINE-URIDINE PREFERRING NUCLEOSIDE HYDROLASE"/>
    <property type="match status" value="1"/>
</dbReference>
<accession>A0A7S9PVF2</accession>
<evidence type="ECO:0000256" key="3">
    <source>
        <dbReference type="ARBA" id="ARBA00023295"/>
    </source>
</evidence>
<evidence type="ECO:0000256" key="1">
    <source>
        <dbReference type="ARBA" id="ARBA00009176"/>
    </source>
</evidence>
<gene>
    <name evidence="5" type="ORF">C2857_002468</name>
</gene>
<evidence type="ECO:0000313" key="5">
    <source>
        <dbReference type="EMBL" id="QPG99749.1"/>
    </source>
</evidence>
<comment type="similarity">
    <text evidence="1">Belongs to the IUNH family.</text>
</comment>
<evidence type="ECO:0000313" key="6">
    <source>
        <dbReference type="Proteomes" id="UP000594364"/>
    </source>
</evidence>
<dbReference type="OrthoDB" id="432381at2759"/>
<protein>
    <recommendedName>
        <fullName evidence="4">Inosine/uridine-preferring nucleoside hydrolase domain-containing protein</fullName>
    </recommendedName>
</protein>
<keyword evidence="6" id="KW-1185">Reference proteome</keyword>
<dbReference type="SUPFAM" id="SSF53590">
    <property type="entry name" value="Nucleoside hydrolase"/>
    <property type="match status" value="1"/>
</dbReference>
<evidence type="ECO:0000259" key="4">
    <source>
        <dbReference type="Pfam" id="PF01156"/>
    </source>
</evidence>
<dbReference type="AlphaFoldDB" id="A0A7S9PVF2"/>
<dbReference type="PANTHER" id="PTHR12304:SF4">
    <property type="entry name" value="URIDINE NUCLEOSIDASE"/>
    <property type="match status" value="1"/>
</dbReference>
<dbReference type="CDD" id="cd02651">
    <property type="entry name" value="nuc_hydro_IU_UC_XIUA"/>
    <property type="match status" value="1"/>
</dbReference>
<keyword evidence="2" id="KW-0378">Hydrolase</keyword>